<dbReference type="OrthoDB" id="331485at2"/>
<sequence>MLNVKSIWFFTALVLISFLNPAFADKEIGEKCSMDIECGLEMKCSRGVCGKKCSMDIECGDFKCKNQVCTKEIAHGIKECTMDIECGIGNKCAKQGYCGKKCSMDIQCGFNFKCVDEMCTGSDD</sequence>
<organism evidence="2 3">
    <name type="scientific">Turneriella parva (strain ATCC BAA-1111 / DSM 21527 / NCTC 11395 / H)</name>
    <name type="common">Leptospira parva</name>
    <dbReference type="NCBI Taxonomy" id="869212"/>
    <lineage>
        <taxon>Bacteria</taxon>
        <taxon>Pseudomonadati</taxon>
        <taxon>Spirochaetota</taxon>
        <taxon>Spirochaetia</taxon>
        <taxon>Leptospirales</taxon>
        <taxon>Leptospiraceae</taxon>
        <taxon>Turneriella</taxon>
    </lineage>
</organism>
<dbReference type="EMBL" id="CP002959">
    <property type="protein sequence ID" value="AFM13132.1"/>
    <property type="molecule type" value="Genomic_DNA"/>
</dbReference>
<dbReference type="AlphaFoldDB" id="I4B775"/>
<name>I4B775_TURPD</name>
<dbReference type="HOGENOM" id="CLU_2002909_0_0_12"/>
<reference evidence="2 3" key="1">
    <citation type="submission" date="2012-06" db="EMBL/GenBank/DDBJ databases">
        <title>The complete chromosome of genome of Turneriella parva DSM 21527.</title>
        <authorList>
            <consortium name="US DOE Joint Genome Institute (JGI-PGF)"/>
            <person name="Lucas S."/>
            <person name="Han J."/>
            <person name="Lapidus A."/>
            <person name="Bruce D."/>
            <person name="Goodwin L."/>
            <person name="Pitluck S."/>
            <person name="Peters L."/>
            <person name="Kyrpides N."/>
            <person name="Mavromatis K."/>
            <person name="Ivanova N."/>
            <person name="Mikhailova N."/>
            <person name="Chertkov O."/>
            <person name="Detter J.C."/>
            <person name="Tapia R."/>
            <person name="Han C."/>
            <person name="Land M."/>
            <person name="Hauser L."/>
            <person name="Markowitz V."/>
            <person name="Cheng J.-F."/>
            <person name="Hugenholtz P."/>
            <person name="Woyke T."/>
            <person name="Wu D."/>
            <person name="Gronow S."/>
            <person name="Wellnitz S."/>
            <person name="Brambilla E."/>
            <person name="Klenk H.-P."/>
            <person name="Eisen J.A."/>
        </authorList>
    </citation>
    <scope>NUCLEOTIDE SEQUENCE [LARGE SCALE GENOMIC DNA]</scope>
    <source>
        <strain evidence="3">ATCC BAA-1111 / DSM 21527 / NCTC 11395 / H</strain>
    </source>
</reference>
<accession>I4B775</accession>
<evidence type="ECO:0000313" key="2">
    <source>
        <dbReference type="EMBL" id="AFM13132.1"/>
    </source>
</evidence>
<feature type="signal peptide" evidence="1">
    <location>
        <begin position="1"/>
        <end position="24"/>
    </location>
</feature>
<keyword evidence="1" id="KW-0732">Signal</keyword>
<dbReference type="KEGG" id="tpx:Turpa_2492"/>
<feature type="chain" id="PRO_5003686797" evidence="1">
    <location>
        <begin position="25"/>
        <end position="124"/>
    </location>
</feature>
<dbReference type="RefSeq" id="WP_014803638.1">
    <property type="nucleotide sequence ID" value="NC_018020.1"/>
</dbReference>
<dbReference type="Proteomes" id="UP000006048">
    <property type="component" value="Chromosome"/>
</dbReference>
<evidence type="ECO:0000256" key="1">
    <source>
        <dbReference type="SAM" id="SignalP"/>
    </source>
</evidence>
<keyword evidence="3" id="KW-1185">Reference proteome</keyword>
<protein>
    <submittedName>
        <fullName evidence="2">Uncharacterized protein</fullName>
    </submittedName>
</protein>
<evidence type="ECO:0000313" key="3">
    <source>
        <dbReference type="Proteomes" id="UP000006048"/>
    </source>
</evidence>
<proteinExistence type="predicted"/>
<gene>
    <name evidence="2" type="ordered locus">Turpa_2492</name>
</gene>